<keyword evidence="2" id="KW-1185">Reference proteome</keyword>
<protein>
    <recommendedName>
        <fullName evidence="3">Carbonic anhydrase</fullName>
    </recommendedName>
</protein>
<dbReference type="AlphaFoldDB" id="A0ABD3FHT0"/>
<reference evidence="1 2" key="1">
    <citation type="submission" date="2024-09" db="EMBL/GenBank/DDBJ databases">
        <title>Genome sequencing and assembly of Phytophthora oleae, isolate VK10A, causative agent of rot of olive drupes.</title>
        <authorList>
            <person name="Conti Taguali S."/>
            <person name="Riolo M."/>
            <person name="La Spada F."/>
            <person name="Cacciola S.O."/>
            <person name="Dionisio G."/>
        </authorList>
    </citation>
    <scope>NUCLEOTIDE SEQUENCE [LARGE SCALE GENOMIC DNA]</scope>
    <source>
        <strain evidence="1 2">VK10A</strain>
    </source>
</reference>
<gene>
    <name evidence="1" type="ORF">V7S43_008727</name>
</gene>
<organism evidence="1 2">
    <name type="scientific">Phytophthora oleae</name>
    <dbReference type="NCBI Taxonomy" id="2107226"/>
    <lineage>
        <taxon>Eukaryota</taxon>
        <taxon>Sar</taxon>
        <taxon>Stramenopiles</taxon>
        <taxon>Oomycota</taxon>
        <taxon>Peronosporomycetes</taxon>
        <taxon>Peronosporales</taxon>
        <taxon>Peronosporaceae</taxon>
        <taxon>Phytophthora</taxon>
    </lineage>
</organism>
<comment type="caution">
    <text evidence="1">The sequence shown here is derived from an EMBL/GenBank/DDBJ whole genome shotgun (WGS) entry which is preliminary data.</text>
</comment>
<evidence type="ECO:0000313" key="2">
    <source>
        <dbReference type="Proteomes" id="UP001632037"/>
    </source>
</evidence>
<proteinExistence type="predicted"/>
<evidence type="ECO:0008006" key="3">
    <source>
        <dbReference type="Google" id="ProtNLM"/>
    </source>
</evidence>
<dbReference type="EMBL" id="JBIMZQ010000017">
    <property type="protein sequence ID" value="KAL3666480.1"/>
    <property type="molecule type" value="Genomic_DNA"/>
</dbReference>
<name>A0ABD3FHT0_9STRA</name>
<sequence>MLTTALTTFAVTAVAIRMFAELLAMSRTGPREWVRLMIARWISSSSDGVLFSSCALEIIAGSSVPTIAPAWLPEAGCSLATGLTGEPPLEEPLNSPPGEVPRVAVLGCVDSRVANEFDPSVIDAPEKSADTDEDVIVAATSEVSGDSGEDVDLDELAPSVLDAVSAPDLLSVESPVVVSKTGDGLAEREPALLAGFDDAVEVAGCAPLSSAGAELVEDVPGDTSLAGLVVADGAFVWEPLETGEVVESDVVAPGGLDDDALAVFSGVLVAGSALAAVVAVGVCADGTGFVAVAVGVSPSMGSVAMGGSTVGVSAGAVGVDTGVSGVDPGTAPGVDVGAPAVDTGLSMTVASVDDGVADVDDGGSARIGISVGGSTVEGVDAVGTAVCCVTAGGGDPVAGDSVVVGVTVAGADVIGEAVTDGCVVVSVELVAGGVGVDVVSGDAAGVAVVVVSVAGGVVVGSSARIGTSLGKSALVGVGAAVVVG</sequence>
<accession>A0ABD3FHT0</accession>
<dbReference type="Proteomes" id="UP001632037">
    <property type="component" value="Unassembled WGS sequence"/>
</dbReference>
<evidence type="ECO:0000313" key="1">
    <source>
        <dbReference type="EMBL" id="KAL3666480.1"/>
    </source>
</evidence>